<gene>
    <name evidence="2" type="ORF">LTRI10_LOCUS26729</name>
</gene>
<dbReference type="Proteomes" id="UP001497516">
    <property type="component" value="Chromosome 4"/>
</dbReference>
<name>A0AAV2EIW4_9ROSI</name>
<feature type="signal peptide" evidence="1">
    <location>
        <begin position="1"/>
        <end position="26"/>
    </location>
</feature>
<reference evidence="2 3" key="1">
    <citation type="submission" date="2024-04" db="EMBL/GenBank/DDBJ databases">
        <authorList>
            <person name="Fracassetti M."/>
        </authorList>
    </citation>
    <scope>NUCLEOTIDE SEQUENCE [LARGE SCALE GENOMIC DNA]</scope>
</reference>
<sequence length="125" mass="13881">MTNRSSLTAALIVMVSVLLSVKLVVSSPCIAKGIGPPVPVSVKILREVQYMVEFGLGEHNKALSRVHQLKLVSIDGGAYYSADPEMDFVSFDITASNRFGRAKYNMFVTRAYTYNELKLKCFEKI</sequence>
<dbReference type="EMBL" id="OZ034817">
    <property type="protein sequence ID" value="CAL1385603.1"/>
    <property type="molecule type" value="Genomic_DNA"/>
</dbReference>
<evidence type="ECO:0000256" key="1">
    <source>
        <dbReference type="SAM" id="SignalP"/>
    </source>
</evidence>
<evidence type="ECO:0000313" key="3">
    <source>
        <dbReference type="Proteomes" id="UP001497516"/>
    </source>
</evidence>
<evidence type="ECO:0000313" key="2">
    <source>
        <dbReference type="EMBL" id="CAL1385603.1"/>
    </source>
</evidence>
<accession>A0AAV2EIW4</accession>
<dbReference type="AlphaFoldDB" id="A0AAV2EIW4"/>
<keyword evidence="1" id="KW-0732">Signal</keyword>
<proteinExistence type="predicted"/>
<protein>
    <submittedName>
        <fullName evidence="2">Uncharacterized protein</fullName>
    </submittedName>
</protein>
<keyword evidence="3" id="KW-1185">Reference proteome</keyword>
<organism evidence="2 3">
    <name type="scientific">Linum trigynum</name>
    <dbReference type="NCBI Taxonomy" id="586398"/>
    <lineage>
        <taxon>Eukaryota</taxon>
        <taxon>Viridiplantae</taxon>
        <taxon>Streptophyta</taxon>
        <taxon>Embryophyta</taxon>
        <taxon>Tracheophyta</taxon>
        <taxon>Spermatophyta</taxon>
        <taxon>Magnoliopsida</taxon>
        <taxon>eudicotyledons</taxon>
        <taxon>Gunneridae</taxon>
        <taxon>Pentapetalae</taxon>
        <taxon>rosids</taxon>
        <taxon>fabids</taxon>
        <taxon>Malpighiales</taxon>
        <taxon>Linaceae</taxon>
        <taxon>Linum</taxon>
    </lineage>
</organism>
<feature type="chain" id="PRO_5043920606" evidence="1">
    <location>
        <begin position="27"/>
        <end position="125"/>
    </location>
</feature>